<name>A0ACC2V1M6_9TREE</name>
<gene>
    <name evidence="1" type="ORF">QFC21_006628</name>
</gene>
<accession>A0ACC2V1M6</accession>
<keyword evidence="2" id="KW-1185">Reference proteome</keyword>
<reference evidence="1" key="1">
    <citation type="submission" date="2023-04" db="EMBL/GenBank/DDBJ databases">
        <title>Draft Genome sequencing of Naganishia species isolated from polar environments using Oxford Nanopore Technology.</title>
        <authorList>
            <person name="Leo P."/>
            <person name="Venkateswaran K."/>
        </authorList>
    </citation>
    <scope>NUCLEOTIDE SEQUENCE</scope>
    <source>
        <strain evidence="1">MNA-CCFEE 5423</strain>
    </source>
</reference>
<proteinExistence type="predicted"/>
<evidence type="ECO:0000313" key="1">
    <source>
        <dbReference type="EMBL" id="KAJ9092916.1"/>
    </source>
</evidence>
<dbReference type="Proteomes" id="UP001227268">
    <property type="component" value="Unassembled WGS sequence"/>
</dbReference>
<comment type="caution">
    <text evidence="1">The sequence shown here is derived from an EMBL/GenBank/DDBJ whole genome shotgun (WGS) entry which is preliminary data.</text>
</comment>
<sequence length="229" mass="25659">MLIILHFILFEYNVTGLFTDAAIDQMIPYMWDFLNNNWLCLAFTLNPRVRERGLRDLFEDYAAEYEKYGGLKDRAEEVLKFMEGKMTPITSRHAGPHPSGNANPPPLSHGPTDDLDSVYTAYPVAASEPPRVPTLVWGIYNTGDSFLMANAGEGVLHYWERQSRRPELAALAALARDILGLSSSSSSVERLFSSAGLMLDRRRSSLAPDTLAEQSSLKLWIEQGFSMPK</sequence>
<dbReference type="EMBL" id="JASBWT010000034">
    <property type="protein sequence ID" value="KAJ9092916.1"/>
    <property type="molecule type" value="Genomic_DNA"/>
</dbReference>
<evidence type="ECO:0000313" key="2">
    <source>
        <dbReference type="Proteomes" id="UP001227268"/>
    </source>
</evidence>
<organism evidence="1 2">
    <name type="scientific">Naganishia friedmannii</name>
    <dbReference type="NCBI Taxonomy" id="89922"/>
    <lineage>
        <taxon>Eukaryota</taxon>
        <taxon>Fungi</taxon>
        <taxon>Dikarya</taxon>
        <taxon>Basidiomycota</taxon>
        <taxon>Agaricomycotina</taxon>
        <taxon>Tremellomycetes</taxon>
        <taxon>Filobasidiales</taxon>
        <taxon>Filobasidiaceae</taxon>
        <taxon>Naganishia</taxon>
    </lineage>
</organism>
<protein>
    <submittedName>
        <fullName evidence="1">Uncharacterized protein</fullName>
    </submittedName>
</protein>